<dbReference type="AlphaFoldDB" id="A0A1D2ACR2"/>
<evidence type="ECO:0000259" key="2">
    <source>
        <dbReference type="PROSITE" id="PS51186"/>
    </source>
</evidence>
<dbReference type="Pfam" id="PF00583">
    <property type="entry name" value="Acetyltransf_1"/>
    <property type="match status" value="1"/>
</dbReference>
<dbReference type="PANTHER" id="PTHR47876:SF2">
    <property type="entry name" value="GCN5-RELATED N-ACETYLTRANSFERASE 7, CHLOROPLASTIC"/>
    <property type="match status" value="1"/>
</dbReference>
<feature type="domain" description="N-acetyltransferase" evidence="2">
    <location>
        <begin position="236"/>
        <end position="311"/>
    </location>
</feature>
<reference evidence="3" key="1">
    <citation type="submission" date="2015-08" db="EMBL/GenBank/DDBJ databases">
        <authorList>
            <person name="Babu N.S."/>
            <person name="Beckwith C.J."/>
            <person name="Beseler K.G."/>
            <person name="Brison A."/>
            <person name="Carone J.V."/>
            <person name="Caskin T.P."/>
            <person name="Diamond M."/>
            <person name="Durham M.E."/>
            <person name="Foxe J.M."/>
            <person name="Go M."/>
            <person name="Henderson B.A."/>
            <person name="Jones I.B."/>
            <person name="McGettigan J.A."/>
            <person name="Micheletti S.J."/>
            <person name="Nasrallah M.E."/>
            <person name="Ortiz D."/>
            <person name="Piller C.R."/>
            <person name="Privatt S.R."/>
            <person name="Schneider S.L."/>
            <person name="Sharp S."/>
            <person name="Smith T.C."/>
            <person name="Stanton J.D."/>
            <person name="Ullery H.E."/>
            <person name="Wilson R.J."/>
            <person name="Serrano M.G."/>
            <person name="Buck G."/>
            <person name="Lee V."/>
            <person name="Wang Y."/>
            <person name="Carvalho R."/>
            <person name="Voegtly L."/>
            <person name="Shi R."/>
            <person name="Duckworth R."/>
            <person name="Johnson A."/>
            <person name="Loviza R."/>
            <person name="Walstead R."/>
            <person name="Shah Z."/>
            <person name="Kiflezghi M."/>
            <person name="Wade K."/>
            <person name="Ball S.L."/>
            <person name="Bradley K.W."/>
            <person name="Asai D.J."/>
            <person name="Bowman C.A."/>
            <person name="Russell D.A."/>
            <person name="Pope W.H."/>
            <person name="Jacobs-Sera D."/>
            <person name="Hendrix R.W."/>
            <person name="Hatfull G.F."/>
        </authorList>
    </citation>
    <scope>NUCLEOTIDE SEQUENCE</scope>
</reference>
<feature type="region of interest" description="Disordered" evidence="1">
    <location>
        <begin position="209"/>
        <end position="229"/>
    </location>
</feature>
<dbReference type="InterPro" id="IPR000182">
    <property type="entry name" value="GNAT_dom"/>
</dbReference>
<evidence type="ECO:0000256" key="1">
    <source>
        <dbReference type="SAM" id="MobiDB-lite"/>
    </source>
</evidence>
<dbReference type="PANTHER" id="PTHR47876">
    <property type="entry name" value="OS08G0260000 PROTEIN"/>
    <property type="match status" value="1"/>
</dbReference>
<dbReference type="SUPFAM" id="SSF55729">
    <property type="entry name" value="Acyl-CoA N-acyltransferases (Nat)"/>
    <property type="match status" value="1"/>
</dbReference>
<organism evidence="3">
    <name type="scientific">Auxenochlorella protothecoides</name>
    <name type="common">Green microalga</name>
    <name type="synonym">Chlorella protothecoides</name>
    <dbReference type="NCBI Taxonomy" id="3075"/>
    <lineage>
        <taxon>Eukaryota</taxon>
        <taxon>Viridiplantae</taxon>
        <taxon>Chlorophyta</taxon>
        <taxon>core chlorophytes</taxon>
        <taxon>Trebouxiophyceae</taxon>
        <taxon>Chlorellales</taxon>
        <taxon>Chlorellaceae</taxon>
        <taxon>Auxenochlorella</taxon>
    </lineage>
</organism>
<gene>
    <name evidence="3" type="ORF">g.24646</name>
</gene>
<dbReference type="InterPro" id="IPR016181">
    <property type="entry name" value="Acyl_CoA_acyltransferase"/>
</dbReference>
<dbReference type="CDD" id="cd04301">
    <property type="entry name" value="NAT_SF"/>
    <property type="match status" value="1"/>
</dbReference>
<sequence>MCAAAYKACFSAGCMSHAHGWTWTGLNPTRRGLADLSACRAGKSSPETRQKLELTIRDLQGPEELQAVALLRAHAFYTYPPERAFAGQLHQLMKVEEEVRELGHAIASFPLDQAGLDLRMTSLVALADASRHADLDPGYHIPSKDGVVLSTLDLYIASALPGEYLIGEEDSRREASLMLGGKTMPLGAVPESCLCRCGTMCSSVQHAPTFTSSQDATPGTERAPPSIPAGRTRNAAYLANLATAEGVKRRGIGRSLVSAARQLAREHGVDALYVHTLAVNTVARDFYASCGFVVEREESSNTAHYRGKCLDGVEGKGRTVLLRDTQL</sequence>
<proteinExistence type="predicted"/>
<dbReference type="EMBL" id="GDKF01001907">
    <property type="protein sequence ID" value="JAT76715.1"/>
    <property type="molecule type" value="Transcribed_RNA"/>
</dbReference>
<dbReference type="PROSITE" id="PS51186">
    <property type="entry name" value="GNAT"/>
    <property type="match status" value="1"/>
</dbReference>
<accession>A0A1D2ACR2</accession>
<protein>
    <recommendedName>
        <fullName evidence="2">N-acetyltransferase domain-containing protein</fullName>
    </recommendedName>
</protein>
<name>A0A1D2ACR2_AUXPR</name>
<evidence type="ECO:0000313" key="3">
    <source>
        <dbReference type="EMBL" id="JAT76715.1"/>
    </source>
</evidence>
<dbReference type="Gene3D" id="3.40.630.30">
    <property type="match status" value="1"/>
</dbReference>
<dbReference type="GO" id="GO:0016747">
    <property type="term" value="F:acyltransferase activity, transferring groups other than amino-acyl groups"/>
    <property type="evidence" value="ECO:0007669"/>
    <property type="project" value="InterPro"/>
</dbReference>